<feature type="domain" description="Flavodoxin-like" evidence="10">
    <location>
        <begin position="8"/>
        <end position="152"/>
    </location>
</feature>
<proteinExistence type="inferred from homology"/>
<dbReference type="PRINTS" id="PR00371">
    <property type="entry name" value="FPNCR"/>
</dbReference>
<dbReference type="SUPFAM" id="SSF63380">
    <property type="entry name" value="Riboflavin synthase domain-like"/>
    <property type="match status" value="1"/>
</dbReference>
<dbReference type="InterPro" id="IPR028879">
    <property type="entry name" value="NDOR1"/>
</dbReference>
<gene>
    <name evidence="12" type="ORF">PBIL07802_LOCUS9770</name>
</gene>
<dbReference type="GO" id="GO:0005829">
    <property type="term" value="C:cytosol"/>
    <property type="evidence" value="ECO:0007669"/>
    <property type="project" value="TreeGrafter"/>
</dbReference>
<dbReference type="GO" id="GO:0016226">
    <property type="term" value="P:iron-sulfur cluster assembly"/>
    <property type="evidence" value="ECO:0007669"/>
    <property type="project" value="UniProtKB-UniRule"/>
</dbReference>
<evidence type="ECO:0000256" key="9">
    <source>
        <dbReference type="HAMAP-Rule" id="MF_03178"/>
    </source>
</evidence>
<feature type="binding site" evidence="9">
    <location>
        <begin position="14"/>
        <end position="19"/>
    </location>
    <ligand>
        <name>FMN</name>
        <dbReference type="ChEBI" id="CHEBI:58210"/>
    </ligand>
</feature>
<dbReference type="InterPro" id="IPR039261">
    <property type="entry name" value="FNR_nucleotide-bd"/>
</dbReference>
<dbReference type="PANTHER" id="PTHR19384:SF10">
    <property type="entry name" value="NADPH-DEPENDENT DIFLAVIN OXIDOREDUCTASE 1"/>
    <property type="match status" value="1"/>
</dbReference>
<comment type="subcellular location">
    <subcellularLocation>
        <location evidence="9">Cytoplasm</location>
    </subcellularLocation>
</comment>
<feature type="binding site" evidence="9">
    <location>
        <begin position="523"/>
        <end position="524"/>
    </location>
    <ligand>
        <name>NADP(+)</name>
        <dbReference type="ChEBI" id="CHEBI:58349"/>
    </ligand>
</feature>
<dbReference type="EC" id="1.18.1.-" evidence="9"/>
<evidence type="ECO:0000256" key="2">
    <source>
        <dbReference type="ARBA" id="ARBA00001974"/>
    </source>
</evidence>
<dbReference type="Pfam" id="PF00175">
    <property type="entry name" value="NAD_binding_1"/>
    <property type="match status" value="1"/>
</dbReference>
<dbReference type="Gene3D" id="3.40.50.80">
    <property type="entry name" value="Nucleotide-binding domain of ferredoxin-NADP reductase (FNR) module"/>
    <property type="match status" value="1"/>
</dbReference>
<evidence type="ECO:0000256" key="8">
    <source>
        <dbReference type="ARBA" id="ARBA00023002"/>
    </source>
</evidence>
<sequence length="603" mass="67459">MEFPRWPLTILYGTQTGNAQELAERVAREAHRRWFEPEVMPMDDVEKKTLPRRSMVVFIAATTGQGEVPDSMKSFWRFLLRKSLAAGVLSNMKCAVFGLGDSSYVKFNSAAKMLAKRLKTLGASSVVEMGLGDEMHPRGIDGAFLPWVKGLFERLDTLFPMPEGKEIDPIDQLPPPKYQVEEVTGVEATGVGANPFLTRLSATEGIAPSPLHPFRATIVANQLLTPEGHEREVRHFSFNTANSGMQYAPGDILCIMPVNLDETVDNFFLHSGLNPKMIVKIRNSNAKLSSAAEMFGDSISLRDLAKYFLDLNGMPRRGYFEMMAKFSKTEMERDRCLLFASPEGEEDYEAYARRERRAYWETLQDLPASVPSLQYLIEMIPVMKPREYSISSAPSVHGDEIHITVASVQYVTRTKRERYGTATTWLSSLSPGDSVPVWVKKGSLNLAKAMSSPIVIVSPGTGLAPFRSFLLERREKIARGEAEKAPAMLFFGCRWEKVDYLYRDELEGLLEDGTLSGLSVAFSRDNPDGKKEYVQDKIKEVKSDVAQTLLQDGSFFALAGSSGRMPRDVRAAVEEAVDESGREGKAFIADLIRHNRYLLETWS</sequence>
<dbReference type="HAMAP" id="MF_03178">
    <property type="entry name" value="NDOR1"/>
    <property type="match status" value="1"/>
</dbReference>
<evidence type="ECO:0000259" key="10">
    <source>
        <dbReference type="PROSITE" id="PS50902"/>
    </source>
</evidence>
<comment type="similarity">
    <text evidence="9">Belongs to the NADPH-dependent diflavin oxidoreductase NDOR1 family.</text>
</comment>
<comment type="cofactor">
    <cofactor evidence="2 9">
        <name>FAD</name>
        <dbReference type="ChEBI" id="CHEBI:57692"/>
    </cofactor>
</comment>
<feature type="binding site" evidence="9">
    <location>
        <begin position="61"/>
        <end position="64"/>
    </location>
    <ligand>
        <name>FMN</name>
        <dbReference type="ChEBI" id="CHEBI:58210"/>
    </ligand>
</feature>
<feature type="binding site" evidence="9">
    <location>
        <begin position="531"/>
        <end position="535"/>
    </location>
    <ligand>
        <name>NADP(+)</name>
        <dbReference type="ChEBI" id="CHEBI:58349"/>
    </ligand>
</feature>
<dbReference type="PANTHER" id="PTHR19384">
    <property type="entry name" value="NITRIC OXIDE SYNTHASE-RELATED"/>
    <property type="match status" value="1"/>
</dbReference>
<dbReference type="InterPro" id="IPR003097">
    <property type="entry name" value="CysJ-like_FAD-binding"/>
</dbReference>
<organism evidence="12">
    <name type="scientific">Palpitomonas bilix</name>
    <dbReference type="NCBI Taxonomy" id="652834"/>
    <lineage>
        <taxon>Eukaryota</taxon>
        <taxon>Eukaryota incertae sedis</taxon>
    </lineage>
</organism>
<feature type="binding site" evidence="9">
    <location>
        <position position="134"/>
    </location>
    <ligand>
        <name>FMN</name>
        <dbReference type="ChEBI" id="CHEBI:58210"/>
    </ligand>
</feature>
<dbReference type="InterPro" id="IPR001094">
    <property type="entry name" value="Flavdoxin-like"/>
</dbReference>
<dbReference type="SUPFAM" id="SSF52343">
    <property type="entry name" value="Ferredoxin reductase-like, C-terminal NADP-linked domain"/>
    <property type="match status" value="1"/>
</dbReference>
<dbReference type="InterPro" id="IPR008254">
    <property type="entry name" value="Flavodoxin/NO_synth"/>
</dbReference>
<comment type="function">
    <text evidence="9">NADPH-dependent reductase which is a central component of the cytosolic iron-sulfur (Fe-S) protein assembly (CIA) machinery. Transfers electrons from NADPH via its FAD and FMN prosthetic groups to the [2Fe-2S] cluster of the anamorsin/DRE2 homolog, another key component of the CIA machinery. In turn, this reduced cluster provides electrons for assembly of cytosolic iron-sulfur cluster proteins.</text>
</comment>
<dbReference type="EMBL" id="HBIB01015167">
    <property type="protein sequence ID" value="CAE0247578.1"/>
    <property type="molecule type" value="Transcribed_RNA"/>
</dbReference>
<protein>
    <recommendedName>
        <fullName evidence="9">NADPH-dependent diflavin oxidoreductase 1</fullName>
        <ecNumber evidence="9">1.18.1.-</ecNumber>
    </recommendedName>
    <alternativeName>
        <fullName evidence="9">NADPH-dependent FMN and FAD-containing oxidoreductase</fullName>
    </alternativeName>
</protein>
<dbReference type="GO" id="GO:0160246">
    <property type="term" value="F:NADPH-iron-sulfur [2Fe-2S] protein oxidoreductase activity"/>
    <property type="evidence" value="ECO:0007669"/>
    <property type="project" value="InterPro"/>
</dbReference>
<dbReference type="GO" id="GO:0010181">
    <property type="term" value="F:FMN binding"/>
    <property type="evidence" value="ECO:0007669"/>
    <property type="project" value="UniProtKB-UniRule"/>
</dbReference>
<keyword evidence="6 9" id="KW-0274">FAD</keyword>
<dbReference type="PROSITE" id="PS51384">
    <property type="entry name" value="FAD_FR"/>
    <property type="match status" value="1"/>
</dbReference>
<evidence type="ECO:0000259" key="11">
    <source>
        <dbReference type="PROSITE" id="PS51384"/>
    </source>
</evidence>
<keyword evidence="3 9" id="KW-0963">Cytoplasm</keyword>
<name>A0A7S3G5J9_9EUKA</name>
<evidence type="ECO:0000313" key="12">
    <source>
        <dbReference type="EMBL" id="CAE0247578.1"/>
    </source>
</evidence>
<dbReference type="GO" id="GO:0050660">
    <property type="term" value="F:flavin adenine dinucleotide binding"/>
    <property type="evidence" value="ECO:0007669"/>
    <property type="project" value="UniProtKB-UniRule"/>
</dbReference>
<evidence type="ECO:0000256" key="1">
    <source>
        <dbReference type="ARBA" id="ARBA00001917"/>
    </source>
</evidence>
<feature type="binding site" evidence="9">
    <location>
        <position position="568"/>
    </location>
    <ligand>
        <name>NADP(+)</name>
        <dbReference type="ChEBI" id="CHEBI:58349"/>
    </ligand>
</feature>
<dbReference type="SUPFAM" id="SSF52218">
    <property type="entry name" value="Flavoproteins"/>
    <property type="match status" value="1"/>
</dbReference>
<evidence type="ECO:0000256" key="3">
    <source>
        <dbReference type="ARBA" id="ARBA00022490"/>
    </source>
</evidence>
<keyword evidence="4 9" id="KW-0285">Flavoprotein</keyword>
<feature type="domain" description="FAD-binding FR-type" evidence="11">
    <location>
        <begin position="211"/>
        <end position="447"/>
    </location>
</feature>
<evidence type="ECO:0000256" key="5">
    <source>
        <dbReference type="ARBA" id="ARBA00022643"/>
    </source>
</evidence>
<dbReference type="GO" id="GO:0016651">
    <property type="term" value="F:oxidoreductase activity, acting on NAD(P)H"/>
    <property type="evidence" value="ECO:0007669"/>
    <property type="project" value="UniProtKB-UniRule"/>
</dbReference>
<dbReference type="Gene3D" id="2.40.30.10">
    <property type="entry name" value="Translation factors"/>
    <property type="match status" value="1"/>
</dbReference>
<dbReference type="InterPro" id="IPR001709">
    <property type="entry name" value="Flavoprot_Pyr_Nucl_cyt_Rdtase"/>
</dbReference>
<dbReference type="Gene3D" id="3.40.50.360">
    <property type="match status" value="1"/>
</dbReference>
<keyword evidence="7 9" id="KW-0521">NADP</keyword>
<dbReference type="Pfam" id="PF00258">
    <property type="entry name" value="Flavodoxin_1"/>
    <property type="match status" value="1"/>
</dbReference>
<dbReference type="AlphaFoldDB" id="A0A7S3G5J9"/>
<dbReference type="InterPro" id="IPR017927">
    <property type="entry name" value="FAD-bd_FR_type"/>
</dbReference>
<dbReference type="PRINTS" id="PR00369">
    <property type="entry name" value="FLAVODOXIN"/>
</dbReference>
<dbReference type="Gene3D" id="1.20.990.10">
    <property type="entry name" value="NADPH-cytochrome p450 Reductase, Chain A, domain 3"/>
    <property type="match status" value="1"/>
</dbReference>
<dbReference type="InterPro" id="IPR001433">
    <property type="entry name" value="OxRdtase_FAD/NAD-bd"/>
</dbReference>
<comment type="caution">
    <text evidence="9">Lacks conserved residue(s) required for the propagation of feature annotation.</text>
</comment>
<feature type="binding site" evidence="9">
    <location>
        <position position="602"/>
    </location>
    <ligand>
        <name>FAD</name>
        <dbReference type="ChEBI" id="CHEBI:57692"/>
    </ligand>
</feature>
<dbReference type="InterPro" id="IPR017938">
    <property type="entry name" value="Riboflavin_synthase-like_b-brl"/>
</dbReference>
<dbReference type="Pfam" id="PF00667">
    <property type="entry name" value="FAD_binding_1"/>
    <property type="match status" value="1"/>
</dbReference>
<keyword evidence="5 9" id="KW-0288">FMN</keyword>
<feature type="binding site" evidence="9">
    <location>
        <position position="461"/>
    </location>
    <ligand>
        <name>NADP(+)</name>
        <dbReference type="ChEBI" id="CHEBI:58349"/>
    </ligand>
</feature>
<dbReference type="InterPro" id="IPR023173">
    <property type="entry name" value="NADPH_Cyt_P450_Rdtase_alpha"/>
</dbReference>
<reference evidence="12" key="1">
    <citation type="submission" date="2021-01" db="EMBL/GenBank/DDBJ databases">
        <authorList>
            <person name="Corre E."/>
            <person name="Pelletier E."/>
            <person name="Niang G."/>
            <person name="Scheremetjew M."/>
            <person name="Finn R."/>
            <person name="Kale V."/>
            <person name="Holt S."/>
            <person name="Cochrane G."/>
            <person name="Meng A."/>
            <person name="Brown T."/>
            <person name="Cohen L."/>
        </authorList>
    </citation>
    <scope>NUCLEOTIDE SEQUENCE</scope>
    <source>
        <strain evidence="12">NIES-2562</strain>
    </source>
</reference>
<comment type="cofactor">
    <cofactor evidence="1 9">
        <name>FMN</name>
        <dbReference type="ChEBI" id="CHEBI:58210"/>
    </cofactor>
</comment>
<dbReference type="InterPro" id="IPR029039">
    <property type="entry name" value="Flavoprotein-like_sf"/>
</dbReference>
<dbReference type="FunFam" id="3.40.50.360:FF:000034">
    <property type="entry name" value="NADPH-dependent diflavin oxidoreductase 1"/>
    <property type="match status" value="1"/>
</dbReference>
<comment type="similarity">
    <text evidence="9">In the N-terminal section; belongs to the flavodoxin family.</text>
</comment>
<comment type="catalytic activity">
    <reaction evidence="9">
        <text>2 oxidized [2Fe-2S]-[protein] + NADPH = 2 reduced [2Fe-2S]-[protein] + NADP(+) + H(+)</text>
        <dbReference type="Rhea" id="RHEA:67716"/>
        <dbReference type="Rhea" id="RHEA-COMP:17327"/>
        <dbReference type="Rhea" id="RHEA-COMP:17328"/>
        <dbReference type="ChEBI" id="CHEBI:15378"/>
        <dbReference type="ChEBI" id="CHEBI:33737"/>
        <dbReference type="ChEBI" id="CHEBI:33738"/>
        <dbReference type="ChEBI" id="CHEBI:57783"/>
        <dbReference type="ChEBI" id="CHEBI:58349"/>
    </reaction>
</comment>
<dbReference type="GO" id="GO:0050661">
    <property type="term" value="F:NADP binding"/>
    <property type="evidence" value="ECO:0007669"/>
    <property type="project" value="UniProtKB-UniRule"/>
</dbReference>
<feature type="binding site" evidence="9">
    <location>
        <position position="356"/>
    </location>
    <ligand>
        <name>FAD</name>
        <dbReference type="ChEBI" id="CHEBI:57692"/>
    </ligand>
</feature>
<feature type="binding site" evidence="9">
    <location>
        <begin position="386"/>
        <end position="389"/>
    </location>
    <ligand>
        <name>FAD</name>
        <dbReference type="ChEBI" id="CHEBI:57692"/>
    </ligand>
</feature>
<keyword evidence="8 9" id="KW-0560">Oxidoreductase</keyword>
<evidence type="ECO:0000256" key="7">
    <source>
        <dbReference type="ARBA" id="ARBA00022857"/>
    </source>
</evidence>
<dbReference type="PROSITE" id="PS50902">
    <property type="entry name" value="FLAVODOXIN_LIKE"/>
    <property type="match status" value="1"/>
</dbReference>
<evidence type="ECO:0000256" key="6">
    <source>
        <dbReference type="ARBA" id="ARBA00022827"/>
    </source>
</evidence>
<evidence type="ECO:0000256" key="4">
    <source>
        <dbReference type="ARBA" id="ARBA00022630"/>
    </source>
</evidence>
<feature type="binding site" evidence="9">
    <location>
        <begin position="99"/>
        <end position="108"/>
    </location>
    <ligand>
        <name>FMN</name>
        <dbReference type="ChEBI" id="CHEBI:58210"/>
    </ligand>
</feature>
<accession>A0A7S3G5J9</accession>
<comment type="similarity">
    <text evidence="9">In the C-terminal section; belongs to the flavoprotein pyridine nucleotide cytochrome reductase family.</text>
</comment>